<dbReference type="InterPro" id="IPR003959">
    <property type="entry name" value="ATPase_AAA_core"/>
</dbReference>
<dbReference type="Proteomes" id="UP000001910">
    <property type="component" value="Chromosome"/>
</dbReference>
<name>C7N9Y3_LEPBD</name>
<sequence length="357" mass="42806">MMYYYLIQDILNCFNQKEKKEILGLLKNKSPFEKIKTLLEKIEKEEHDWIDYDEKKYKIIEDIAILVKDIPKKKIHMKYEDDTKIIKKFRINFKKNKKIIELLEKYDTFHTPNIEEAYHSDYSSFREMEFIKIEEEGLSDGEKIKLQYFSTLHGVLNGEFKDKKYITLFFDEVETFLHPEWSRRFLYELIKELGRYEDKKFKLIFATHSPFLIADVLAKDCIYLSKDENGKIIAEIKDDVKTFGANIIDLFKNTMFLESTFGKFATEKIKGVVEEINNTKDYYQIKDNLEINFIIEEIGEKLISNKLKSMIESKFENKDEEKAEEYYRKKIEEYQAKLDELEKKKITGILKNKNTNL</sequence>
<dbReference type="InterPro" id="IPR027417">
    <property type="entry name" value="P-loop_NTPase"/>
</dbReference>
<reference evidence="3 4" key="1">
    <citation type="journal article" date="2009" name="Stand. Genomic Sci.">
        <title>Complete genome sequence of Leptotrichia buccalis type strain (C-1013-b).</title>
        <authorList>
            <person name="Ivanova N."/>
            <person name="Gronow S."/>
            <person name="Lapidus A."/>
            <person name="Copeland A."/>
            <person name="Glavina Del Rio T."/>
            <person name="Nolan M."/>
            <person name="Lucas S."/>
            <person name="Chen F."/>
            <person name="Tice H."/>
            <person name="Cheng J.F."/>
            <person name="Saunders E."/>
            <person name="Bruce D."/>
            <person name="Goodwin L."/>
            <person name="Brettin T."/>
            <person name="Detter J.C."/>
            <person name="Han C."/>
            <person name="Pitluck S."/>
            <person name="Mikhailova N."/>
            <person name="Pati A."/>
            <person name="Mavrommatis K."/>
            <person name="Chen A."/>
            <person name="Palaniappan K."/>
            <person name="Land M."/>
            <person name="Hauser L."/>
            <person name="Chang Y.J."/>
            <person name="Jeffries C.D."/>
            <person name="Chain P."/>
            <person name="Rohde C."/>
            <person name="Goker M."/>
            <person name="Bristow J."/>
            <person name="Eisen J.A."/>
            <person name="Markowitz V."/>
            <person name="Hugenholtz P."/>
            <person name="Kyrpides N.C."/>
            <person name="Klenk H.P."/>
        </authorList>
    </citation>
    <scope>NUCLEOTIDE SEQUENCE [LARGE SCALE GENOMIC DNA]</scope>
    <source>
        <strain evidence="4">ATCC 14201 / DSM 1135 / JCM 12969 / NCTC 10249 / C-1013-b</strain>
    </source>
</reference>
<dbReference type="SUPFAM" id="SSF52540">
    <property type="entry name" value="P-loop containing nucleoside triphosphate hydrolases"/>
    <property type="match status" value="1"/>
</dbReference>
<dbReference type="Gene3D" id="3.40.50.300">
    <property type="entry name" value="P-loop containing nucleotide triphosphate hydrolases"/>
    <property type="match status" value="1"/>
</dbReference>
<gene>
    <name evidence="3" type="ordered locus">Lebu_1064</name>
</gene>
<evidence type="ECO:0000256" key="1">
    <source>
        <dbReference type="SAM" id="Coils"/>
    </source>
</evidence>
<accession>C7N9Y3</accession>
<organism evidence="3 4">
    <name type="scientific">Leptotrichia buccalis (strain ATCC 14201 / DSM 1135 / JCM 12969 / NCTC 10249 / C-1013-b)</name>
    <dbReference type="NCBI Taxonomy" id="523794"/>
    <lineage>
        <taxon>Bacteria</taxon>
        <taxon>Fusobacteriati</taxon>
        <taxon>Fusobacteriota</taxon>
        <taxon>Fusobacteriia</taxon>
        <taxon>Fusobacteriales</taxon>
        <taxon>Leptotrichiaceae</taxon>
        <taxon>Leptotrichia</taxon>
    </lineage>
</organism>
<dbReference type="eggNOG" id="COG3950">
    <property type="taxonomic scope" value="Bacteria"/>
</dbReference>
<dbReference type="GO" id="GO:0016887">
    <property type="term" value="F:ATP hydrolysis activity"/>
    <property type="evidence" value="ECO:0007669"/>
    <property type="project" value="InterPro"/>
</dbReference>
<evidence type="ECO:0000313" key="4">
    <source>
        <dbReference type="Proteomes" id="UP000001910"/>
    </source>
</evidence>
<feature type="coiled-coil region" evidence="1">
    <location>
        <begin position="317"/>
        <end position="351"/>
    </location>
</feature>
<feature type="domain" description="ATPase AAA-type core" evidence="2">
    <location>
        <begin position="136"/>
        <end position="214"/>
    </location>
</feature>
<protein>
    <recommendedName>
        <fullName evidence="2">ATPase AAA-type core domain-containing protein</fullName>
    </recommendedName>
</protein>
<proteinExistence type="predicted"/>
<dbReference type="Pfam" id="PF13304">
    <property type="entry name" value="AAA_21"/>
    <property type="match status" value="1"/>
</dbReference>
<dbReference type="GO" id="GO:0005524">
    <property type="term" value="F:ATP binding"/>
    <property type="evidence" value="ECO:0007669"/>
    <property type="project" value="InterPro"/>
</dbReference>
<dbReference type="AlphaFoldDB" id="C7N9Y3"/>
<evidence type="ECO:0000259" key="2">
    <source>
        <dbReference type="Pfam" id="PF13304"/>
    </source>
</evidence>
<evidence type="ECO:0000313" key="3">
    <source>
        <dbReference type="EMBL" id="ACV38964.1"/>
    </source>
</evidence>
<dbReference type="HOGENOM" id="CLU_815130_0_0_0"/>
<dbReference type="KEGG" id="lba:Lebu_1064"/>
<keyword evidence="4" id="KW-1185">Reference proteome</keyword>
<dbReference type="STRING" id="523794.Lebu_1064"/>
<dbReference type="EMBL" id="CP001685">
    <property type="protein sequence ID" value="ACV38964.1"/>
    <property type="molecule type" value="Genomic_DNA"/>
</dbReference>
<keyword evidence="1" id="KW-0175">Coiled coil</keyword>